<feature type="chain" id="PRO_5028424704" description="TonB-dependent receptor" evidence="1">
    <location>
        <begin position="19"/>
        <end position="61"/>
    </location>
</feature>
<gene>
    <name evidence="2" type="ORF">ENJ67_03430</name>
</gene>
<accession>A0A7C3C7B6</accession>
<protein>
    <recommendedName>
        <fullName evidence="3">TonB-dependent receptor</fullName>
    </recommendedName>
</protein>
<sequence length="61" mass="6363">MKKSITLSLLAVSALYSADVELAPIDVQSTVITEVAQNAQTSADVAAALSKSVPSIDMSRR</sequence>
<reference evidence="2" key="1">
    <citation type="journal article" date="2020" name="mSystems">
        <title>Genome- and Community-Level Interaction Insights into Carbon Utilization and Element Cycling Functions of Hydrothermarchaeota in Hydrothermal Sediment.</title>
        <authorList>
            <person name="Zhou Z."/>
            <person name="Liu Y."/>
            <person name="Xu W."/>
            <person name="Pan J."/>
            <person name="Luo Z.H."/>
            <person name="Li M."/>
        </authorList>
    </citation>
    <scope>NUCLEOTIDE SEQUENCE [LARGE SCALE GENOMIC DNA]</scope>
    <source>
        <strain evidence="2">HyVt-507</strain>
    </source>
</reference>
<name>A0A7C3C7B6_9BACT</name>
<evidence type="ECO:0008006" key="3">
    <source>
        <dbReference type="Google" id="ProtNLM"/>
    </source>
</evidence>
<feature type="non-terminal residue" evidence="2">
    <location>
        <position position="61"/>
    </location>
</feature>
<dbReference type="EMBL" id="DRNH01000184">
    <property type="protein sequence ID" value="HFB53761.1"/>
    <property type="molecule type" value="Genomic_DNA"/>
</dbReference>
<keyword evidence="1" id="KW-0732">Signal</keyword>
<proteinExistence type="predicted"/>
<dbReference type="AlphaFoldDB" id="A0A7C3C7B6"/>
<evidence type="ECO:0000313" key="2">
    <source>
        <dbReference type="EMBL" id="HFB53761.1"/>
    </source>
</evidence>
<dbReference type="Proteomes" id="UP000886390">
    <property type="component" value="Unassembled WGS sequence"/>
</dbReference>
<comment type="caution">
    <text evidence="2">The sequence shown here is derived from an EMBL/GenBank/DDBJ whole genome shotgun (WGS) entry which is preliminary data.</text>
</comment>
<feature type="signal peptide" evidence="1">
    <location>
        <begin position="1"/>
        <end position="18"/>
    </location>
</feature>
<evidence type="ECO:0000256" key="1">
    <source>
        <dbReference type="SAM" id="SignalP"/>
    </source>
</evidence>
<organism evidence="2">
    <name type="scientific">Sulfurimonas autotrophica</name>
    <dbReference type="NCBI Taxonomy" id="202747"/>
    <lineage>
        <taxon>Bacteria</taxon>
        <taxon>Pseudomonadati</taxon>
        <taxon>Campylobacterota</taxon>
        <taxon>Epsilonproteobacteria</taxon>
        <taxon>Campylobacterales</taxon>
        <taxon>Sulfurimonadaceae</taxon>
        <taxon>Sulfurimonas</taxon>
    </lineage>
</organism>